<dbReference type="EMBL" id="KZ613854">
    <property type="protein sequence ID" value="PMD55941.1"/>
    <property type="molecule type" value="Genomic_DNA"/>
</dbReference>
<dbReference type="GO" id="GO:0005634">
    <property type="term" value="C:nucleus"/>
    <property type="evidence" value="ECO:0007669"/>
    <property type="project" value="UniProtKB-SubCell"/>
</dbReference>
<sequence length="57" mass="6434">MHKLAAGGNIAWKANADHCVMADWTQEDTEVPGDNTHLWEESWDDDDTSEDFSAQLK</sequence>
<dbReference type="OrthoDB" id="5586203at2759"/>
<evidence type="ECO:0000313" key="5">
    <source>
        <dbReference type="Proteomes" id="UP000235371"/>
    </source>
</evidence>
<name>A0A2J6SYT8_9HELO</name>
<evidence type="ECO:0000256" key="2">
    <source>
        <dbReference type="RuleBase" id="RU369057"/>
    </source>
</evidence>
<dbReference type="RefSeq" id="XP_024732845.1">
    <property type="nucleotide sequence ID" value="XM_024881033.1"/>
</dbReference>
<feature type="region of interest" description="Disordered" evidence="3">
    <location>
        <begin position="29"/>
        <end position="57"/>
    </location>
</feature>
<dbReference type="GO" id="GO:0043248">
    <property type="term" value="P:proteasome assembly"/>
    <property type="evidence" value="ECO:0007669"/>
    <property type="project" value="UniProtKB-UniRule"/>
</dbReference>
<dbReference type="Proteomes" id="UP000235371">
    <property type="component" value="Unassembled WGS sequence"/>
</dbReference>
<dbReference type="InParanoid" id="A0A2J6SYT8"/>
<keyword evidence="2" id="KW-0647">Proteasome</keyword>
<comment type="subcellular location">
    <subcellularLocation>
        <location evidence="2">Nucleus</location>
    </subcellularLocation>
</comment>
<dbReference type="InterPro" id="IPR007834">
    <property type="entry name" value="DSS1_SEM1"/>
</dbReference>
<proteinExistence type="inferred from homology"/>
<dbReference type="GO" id="GO:0008541">
    <property type="term" value="C:proteasome regulatory particle, lid subcomplex"/>
    <property type="evidence" value="ECO:0007669"/>
    <property type="project" value="UniProtKB-UniRule"/>
</dbReference>
<dbReference type="GO" id="GO:0006406">
    <property type="term" value="P:mRNA export from nucleus"/>
    <property type="evidence" value="ECO:0007669"/>
    <property type="project" value="UniProtKB-UniRule"/>
</dbReference>
<dbReference type="STRING" id="1095630.A0A2J6SYT8"/>
<dbReference type="SMART" id="SM01385">
    <property type="entry name" value="DSS1_SEM1"/>
    <property type="match status" value="1"/>
</dbReference>
<organism evidence="4 5">
    <name type="scientific">Hyaloscypha bicolor E</name>
    <dbReference type="NCBI Taxonomy" id="1095630"/>
    <lineage>
        <taxon>Eukaryota</taxon>
        <taxon>Fungi</taxon>
        <taxon>Dikarya</taxon>
        <taxon>Ascomycota</taxon>
        <taxon>Pezizomycotina</taxon>
        <taxon>Leotiomycetes</taxon>
        <taxon>Helotiales</taxon>
        <taxon>Hyaloscyphaceae</taxon>
        <taxon>Hyaloscypha</taxon>
        <taxon>Hyaloscypha bicolor</taxon>
    </lineage>
</organism>
<comment type="function">
    <text evidence="2">Component of the 26S proteasome, a multiprotein complex involved in the ATP-dependent degradation of ubiquitinated proteins.</text>
</comment>
<keyword evidence="5" id="KW-1185">Reference proteome</keyword>
<evidence type="ECO:0000313" key="4">
    <source>
        <dbReference type="EMBL" id="PMD55941.1"/>
    </source>
</evidence>
<evidence type="ECO:0000256" key="1">
    <source>
        <dbReference type="ARBA" id="ARBA00034491"/>
    </source>
</evidence>
<feature type="compositionally biased region" description="Acidic residues" evidence="3">
    <location>
        <begin position="41"/>
        <end position="50"/>
    </location>
</feature>
<accession>A0A2J6SYT8</accession>
<comment type="similarity">
    <text evidence="1 2">Belongs to the DSS1/SEM1 family.</text>
</comment>
<dbReference type="Pfam" id="PF05160">
    <property type="entry name" value="DSS1_SEM1"/>
    <property type="match status" value="1"/>
</dbReference>
<gene>
    <name evidence="4" type="ORF">K444DRAFT_617023</name>
</gene>
<dbReference type="GeneID" id="36589110"/>
<protein>
    <recommendedName>
        <fullName evidence="2">26S proteasome complex subunit SEM1</fullName>
    </recommendedName>
</protein>
<keyword evidence="2" id="KW-0539">Nucleus</keyword>
<evidence type="ECO:0000256" key="3">
    <source>
        <dbReference type="SAM" id="MobiDB-lite"/>
    </source>
</evidence>
<dbReference type="AlphaFoldDB" id="A0A2J6SYT8"/>
<reference evidence="4 5" key="1">
    <citation type="submission" date="2016-04" db="EMBL/GenBank/DDBJ databases">
        <title>A degradative enzymes factory behind the ericoid mycorrhizal symbiosis.</title>
        <authorList>
            <consortium name="DOE Joint Genome Institute"/>
            <person name="Martino E."/>
            <person name="Morin E."/>
            <person name="Grelet G."/>
            <person name="Kuo A."/>
            <person name="Kohler A."/>
            <person name="Daghino S."/>
            <person name="Barry K."/>
            <person name="Choi C."/>
            <person name="Cichocki N."/>
            <person name="Clum A."/>
            <person name="Copeland A."/>
            <person name="Hainaut M."/>
            <person name="Haridas S."/>
            <person name="Labutti K."/>
            <person name="Lindquist E."/>
            <person name="Lipzen A."/>
            <person name="Khouja H.-R."/>
            <person name="Murat C."/>
            <person name="Ohm R."/>
            <person name="Olson A."/>
            <person name="Spatafora J."/>
            <person name="Veneault-Fourrey C."/>
            <person name="Henrissat B."/>
            <person name="Grigoriev I."/>
            <person name="Martin F."/>
            <person name="Perotto S."/>
        </authorList>
    </citation>
    <scope>NUCLEOTIDE SEQUENCE [LARGE SCALE GENOMIC DNA]</scope>
    <source>
        <strain evidence="4 5">E</strain>
    </source>
</reference>